<organism evidence="1 2">
    <name type="scientific">Marinilabilia salmonicolor</name>
    <dbReference type="NCBI Taxonomy" id="989"/>
    <lineage>
        <taxon>Bacteria</taxon>
        <taxon>Pseudomonadati</taxon>
        <taxon>Bacteroidota</taxon>
        <taxon>Bacteroidia</taxon>
        <taxon>Marinilabiliales</taxon>
        <taxon>Marinilabiliaceae</taxon>
        <taxon>Marinilabilia</taxon>
    </lineage>
</organism>
<protein>
    <submittedName>
        <fullName evidence="1">Homeodomain-like domain-containing protein</fullName>
    </submittedName>
</protein>
<keyword evidence="2" id="KW-1185">Reference proteome</keyword>
<dbReference type="RefSeq" id="WP_114438188.1">
    <property type="nucleotide sequence ID" value="NZ_QPIZ01000051.1"/>
</dbReference>
<dbReference type="SUPFAM" id="SSF46689">
    <property type="entry name" value="Homeodomain-like"/>
    <property type="match status" value="1"/>
</dbReference>
<dbReference type="SUPFAM" id="SSF52540">
    <property type="entry name" value="P-loop containing nucleoside triphosphate hydrolases"/>
    <property type="match status" value="1"/>
</dbReference>
<comment type="caution">
    <text evidence="1">The sequence shown here is derived from an EMBL/GenBank/DDBJ whole genome shotgun (WGS) entry which is preliminary data.</text>
</comment>
<dbReference type="InterPro" id="IPR009057">
    <property type="entry name" value="Homeodomain-like_sf"/>
</dbReference>
<dbReference type="GO" id="GO:0003677">
    <property type="term" value="F:DNA binding"/>
    <property type="evidence" value="ECO:0007669"/>
    <property type="project" value="UniProtKB-KW"/>
</dbReference>
<keyword evidence="1" id="KW-0238">DNA-binding</keyword>
<dbReference type="EMBL" id="QPIZ01000051">
    <property type="protein sequence ID" value="RCW22478.1"/>
    <property type="molecule type" value="Genomic_DNA"/>
</dbReference>
<dbReference type="Gene3D" id="1.10.10.60">
    <property type="entry name" value="Homeodomain-like"/>
    <property type="match status" value="1"/>
</dbReference>
<dbReference type="Pfam" id="PF13481">
    <property type="entry name" value="AAA_25"/>
    <property type="match status" value="1"/>
</dbReference>
<proteinExistence type="predicted"/>
<dbReference type="InterPro" id="IPR027417">
    <property type="entry name" value="P-loop_NTPase"/>
</dbReference>
<dbReference type="Pfam" id="PF13384">
    <property type="entry name" value="HTH_23"/>
    <property type="match status" value="1"/>
</dbReference>
<evidence type="ECO:0000313" key="1">
    <source>
        <dbReference type="EMBL" id="RCW22478.1"/>
    </source>
</evidence>
<keyword evidence="1" id="KW-0371">Homeobox</keyword>
<dbReference type="AlphaFoldDB" id="A0A368UNS0"/>
<accession>A0A368UNS0</accession>
<dbReference type="Gene3D" id="3.40.50.300">
    <property type="entry name" value="P-loop containing nucleotide triphosphate hydrolases"/>
    <property type="match status" value="1"/>
</dbReference>
<dbReference type="Proteomes" id="UP000252733">
    <property type="component" value="Unassembled WGS sequence"/>
</dbReference>
<evidence type="ECO:0000313" key="2">
    <source>
        <dbReference type="Proteomes" id="UP000252733"/>
    </source>
</evidence>
<reference evidence="1 2" key="1">
    <citation type="submission" date="2018-07" db="EMBL/GenBank/DDBJ databases">
        <title>Freshwater and sediment microbial communities from various areas in North America, analyzing microbe dynamics in response to fracking.</title>
        <authorList>
            <person name="Lamendella R."/>
        </authorList>
    </citation>
    <scope>NUCLEOTIDE SEQUENCE [LARGE SCALE GENOMIC DNA]</scope>
    <source>
        <strain evidence="1 2">160A</strain>
    </source>
</reference>
<gene>
    <name evidence="1" type="ORF">DFO77_1517</name>
</gene>
<sequence>MAYYTSRNSFLNELPEISNMIEEYKPVVVFIDNFRLAFLESDGNSNKEVAQAMNQVLSLRDLHNCSIVLIDHTRKNTRGLTTESDLQSGAGSKSDLADGDYFLRRSSKSESFRILKRSKSRNCADQVGAKLLNFNPDSLWFEVEEEFVEEASHLGEGITVNTDEKREIAKHLYANGQTMEQISSVFGVAKSTVSRWLKIN</sequence>
<name>A0A368UNS0_9BACT</name>